<dbReference type="SUPFAM" id="SSF56935">
    <property type="entry name" value="Porins"/>
    <property type="match status" value="1"/>
</dbReference>
<proteinExistence type="predicted"/>
<evidence type="ECO:0000313" key="1">
    <source>
        <dbReference type="EMBL" id="KAA6313826.1"/>
    </source>
</evidence>
<comment type="caution">
    <text evidence="1">The sequence shown here is derived from an EMBL/GenBank/DDBJ whole genome shotgun (WGS) entry which is preliminary data.</text>
</comment>
<reference evidence="1" key="1">
    <citation type="submission" date="2019-03" db="EMBL/GenBank/DDBJ databases">
        <title>Single cell metagenomics reveals metabolic interactions within the superorganism composed of flagellate Streblomastix strix and complex community of Bacteroidetes bacteria on its surface.</title>
        <authorList>
            <person name="Treitli S.C."/>
            <person name="Kolisko M."/>
            <person name="Husnik F."/>
            <person name="Keeling P."/>
            <person name="Hampl V."/>
        </authorList>
    </citation>
    <scope>NUCLEOTIDE SEQUENCE</scope>
    <source>
        <strain evidence="1">STM</strain>
    </source>
</reference>
<protein>
    <submittedName>
        <fullName evidence="1">TonB-dependent receptor SusC</fullName>
    </submittedName>
</protein>
<sequence length="458" mass="52291">GTRAANGVVLITTKQGSTDSKFKFEYTGYLGIEQFINEVQAYDAEGYMSIVNERNFNSGSNVVLYPVNSFIPYQTGQKQSSDWVNTFVNPNPVEMRHSLNATGGTKNITYFLNLGYSDQGGRWTTNSASYKRFNLRSNVTAKLAKGLTAKVLVNLMKDTRNEQADASWRIFAASWDLYPIDPIYLLDPVTNAPSTAYPYNVPTIHPGVITDMNIAGYNHYTQRLAQTNIRLEWDTPFVKGLKLMGMYSYDFTDDDFKKFRKKYSLYNIDYKPMSQGTPNIEYSDLKKDNTLLQVQVNYNKTLFDKHHIGAMLTFEESARHANNFYANKLVILGSVEHLYAGATNETRASQSLDADKLNDWVNKGFIGKFNYDYKSKYIADFLFRYDASSIFPPNSRWGFFPSASGAWRISEEKFIKETPSLKFINNLKLRVSYGVLGDDNAARYQYLTGYQYPYSSPY</sequence>
<dbReference type="AlphaFoldDB" id="A0A5J4PW12"/>
<gene>
    <name evidence="1" type="ORF">EZS27_035463</name>
</gene>
<organism evidence="1">
    <name type="scientific">termite gut metagenome</name>
    <dbReference type="NCBI Taxonomy" id="433724"/>
    <lineage>
        <taxon>unclassified sequences</taxon>
        <taxon>metagenomes</taxon>
        <taxon>organismal metagenomes</taxon>
    </lineage>
</organism>
<keyword evidence="1" id="KW-0675">Receptor</keyword>
<name>A0A5J4PW12_9ZZZZ</name>
<feature type="non-terminal residue" evidence="1">
    <location>
        <position position="458"/>
    </location>
</feature>
<feature type="non-terminal residue" evidence="1">
    <location>
        <position position="1"/>
    </location>
</feature>
<dbReference type="EMBL" id="SNRY01005902">
    <property type="protein sequence ID" value="KAA6313826.1"/>
    <property type="molecule type" value="Genomic_DNA"/>
</dbReference>
<accession>A0A5J4PW12</accession>